<dbReference type="PANTHER" id="PTHR30087">
    <property type="entry name" value="INNER MEMBRANE PROTEIN"/>
    <property type="match status" value="1"/>
</dbReference>
<dbReference type="Proteomes" id="UP001199044">
    <property type="component" value="Unassembled WGS sequence"/>
</dbReference>
<accession>A0ABS7YGZ8</accession>
<reference evidence="2" key="1">
    <citation type="submission" date="2023-07" db="EMBL/GenBank/DDBJ databases">
        <title>Molecular identification of indigenous halophilic bacteria isolated from red sea cost, biodegradation of synthetic dyes and assessment of degraded metabolite toxicity.</title>
        <authorList>
            <person name="Chaieb K."/>
            <person name="Altayb H.N."/>
        </authorList>
    </citation>
    <scope>NUCLEOTIDE SEQUENCE [LARGE SCALE GENOMIC DNA]</scope>
    <source>
        <strain evidence="2">K20</strain>
    </source>
</reference>
<keyword evidence="2" id="KW-1185">Reference proteome</keyword>
<dbReference type="EMBL" id="JAIWIU010000004">
    <property type="protein sequence ID" value="MCA2014608.1"/>
    <property type="molecule type" value="Genomic_DNA"/>
</dbReference>
<sequence>MEKLLISACLAGEKVRYNGQALPISEPLEEQLSSYFELVRCCPEVASGMPIPRASAEIIDGPASLVLEQKAKVKDNQGHDVTDAFVRGANMALQLCLSNNIRFALLAEGSPSCGSFLVYDGTFSGVKMQGRGVTAELLTQHGITVFNVNTIQEFIDQLPLVICNQSFINADFMK</sequence>
<dbReference type="InterPro" id="IPR007553">
    <property type="entry name" value="2-thiour_desulf"/>
</dbReference>
<gene>
    <name evidence="1" type="ORF">LDJ79_00700</name>
</gene>
<evidence type="ECO:0000313" key="1">
    <source>
        <dbReference type="EMBL" id="MCA2014608.1"/>
    </source>
</evidence>
<organism evidence="1 2">
    <name type="scientific">Vibrio tritonius</name>
    <dbReference type="NCBI Taxonomy" id="1435069"/>
    <lineage>
        <taxon>Bacteria</taxon>
        <taxon>Pseudomonadati</taxon>
        <taxon>Pseudomonadota</taxon>
        <taxon>Gammaproteobacteria</taxon>
        <taxon>Vibrionales</taxon>
        <taxon>Vibrionaceae</taxon>
        <taxon>Vibrio</taxon>
    </lineage>
</organism>
<name>A0ABS7YGZ8_9VIBR</name>
<evidence type="ECO:0000313" key="2">
    <source>
        <dbReference type="Proteomes" id="UP001199044"/>
    </source>
</evidence>
<dbReference type="Pfam" id="PF04463">
    <property type="entry name" value="2-thiour_desulf"/>
    <property type="match status" value="1"/>
</dbReference>
<dbReference type="RefSeq" id="WP_225249232.1">
    <property type="nucleotide sequence ID" value="NZ_JAIWIU010000004.1"/>
</dbReference>
<proteinExistence type="predicted"/>
<comment type="caution">
    <text evidence="1">The sequence shown here is derived from an EMBL/GenBank/DDBJ whole genome shotgun (WGS) entry which is preliminary data.</text>
</comment>
<protein>
    <submittedName>
        <fullName evidence="1">DUF523 domain-containing protein</fullName>
    </submittedName>
</protein>
<dbReference type="PANTHER" id="PTHR30087:SF1">
    <property type="entry name" value="HYPOTHETICAL CYTOSOLIC PROTEIN"/>
    <property type="match status" value="1"/>
</dbReference>